<keyword evidence="7" id="KW-1133">Transmembrane helix</keyword>
<dbReference type="EMBL" id="VOKX01000014">
    <property type="protein sequence ID" value="KAB7848419.1"/>
    <property type="molecule type" value="Genomic_DNA"/>
</dbReference>
<gene>
    <name evidence="9" type="ORF">FRZ00_08920</name>
</gene>
<keyword evidence="1 6" id="KW-0645">Protease</keyword>
<dbReference type="PANTHER" id="PTHR34978:SF3">
    <property type="entry name" value="SLR0241 PROTEIN"/>
    <property type="match status" value="1"/>
</dbReference>
<dbReference type="Proteomes" id="UP000327000">
    <property type="component" value="Unassembled WGS sequence"/>
</dbReference>
<feature type="domain" description="Peptidase M48" evidence="8">
    <location>
        <begin position="113"/>
        <end position="192"/>
    </location>
</feature>
<keyword evidence="10" id="KW-1185">Reference proteome</keyword>
<evidence type="ECO:0000256" key="2">
    <source>
        <dbReference type="ARBA" id="ARBA00022723"/>
    </source>
</evidence>
<evidence type="ECO:0000256" key="4">
    <source>
        <dbReference type="ARBA" id="ARBA00022833"/>
    </source>
</evidence>
<dbReference type="AlphaFoldDB" id="A0A5N5WAY3"/>
<feature type="transmembrane region" description="Helical" evidence="7">
    <location>
        <begin position="270"/>
        <end position="296"/>
    </location>
</feature>
<protein>
    <submittedName>
        <fullName evidence="9">M48 family metalloprotease</fullName>
    </submittedName>
</protein>
<keyword evidence="3 6" id="KW-0378">Hydrolase</keyword>
<comment type="caution">
    <text evidence="9">The sequence shown here is derived from an EMBL/GenBank/DDBJ whole genome shotgun (WGS) entry which is preliminary data.</text>
</comment>
<dbReference type="PANTHER" id="PTHR34978">
    <property type="entry name" value="POSSIBLE SENSOR-TRANSDUCER PROTEIN BLAR"/>
    <property type="match status" value="1"/>
</dbReference>
<keyword evidence="7" id="KW-0472">Membrane</keyword>
<dbReference type="RefSeq" id="WP_152263050.1">
    <property type="nucleotide sequence ID" value="NZ_VOKX01000014.1"/>
</dbReference>
<proteinExistence type="inferred from homology"/>
<dbReference type="Gene3D" id="3.30.2010.10">
    <property type="entry name" value="Metalloproteases ('zincins'), catalytic domain"/>
    <property type="match status" value="1"/>
</dbReference>
<dbReference type="Pfam" id="PF01435">
    <property type="entry name" value="Peptidase_M48"/>
    <property type="match status" value="1"/>
</dbReference>
<evidence type="ECO:0000256" key="5">
    <source>
        <dbReference type="ARBA" id="ARBA00023049"/>
    </source>
</evidence>
<dbReference type="InterPro" id="IPR001915">
    <property type="entry name" value="Peptidase_M48"/>
</dbReference>
<accession>A0A5N5WAY3</accession>
<evidence type="ECO:0000256" key="6">
    <source>
        <dbReference type="RuleBase" id="RU003983"/>
    </source>
</evidence>
<evidence type="ECO:0000313" key="10">
    <source>
        <dbReference type="Proteomes" id="UP000327000"/>
    </source>
</evidence>
<name>A0A5N5WAY3_STRMB</name>
<keyword evidence="4 6" id="KW-0862">Zinc</keyword>
<evidence type="ECO:0000256" key="1">
    <source>
        <dbReference type="ARBA" id="ARBA00022670"/>
    </source>
</evidence>
<evidence type="ECO:0000259" key="8">
    <source>
        <dbReference type="Pfam" id="PF01435"/>
    </source>
</evidence>
<comment type="cofactor">
    <cofactor evidence="6">
        <name>Zn(2+)</name>
        <dbReference type="ChEBI" id="CHEBI:29105"/>
    </cofactor>
    <text evidence="6">Binds 1 zinc ion per subunit.</text>
</comment>
<dbReference type="GO" id="GO:0004222">
    <property type="term" value="F:metalloendopeptidase activity"/>
    <property type="evidence" value="ECO:0007669"/>
    <property type="project" value="InterPro"/>
</dbReference>
<keyword evidence="2" id="KW-0479">Metal-binding</keyword>
<keyword evidence="7" id="KW-0812">Transmembrane</keyword>
<comment type="similarity">
    <text evidence="6">Belongs to the peptidase M48 family.</text>
</comment>
<organism evidence="9 10">
    <name type="scientific">Streptomyces mobaraensis</name>
    <name type="common">Streptoverticillium mobaraense</name>
    <dbReference type="NCBI Taxonomy" id="35621"/>
    <lineage>
        <taxon>Bacteria</taxon>
        <taxon>Bacillati</taxon>
        <taxon>Actinomycetota</taxon>
        <taxon>Actinomycetes</taxon>
        <taxon>Kitasatosporales</taxon>
        <taxon>Streptomycetaceae</taxon>
        <taxon>Streptomyces</taxon>
    </lineage>
</organism>
<dbReference type="InterPro" id="IPR052173">
    <property type="entry name" value="Beta-lactam_resp_regulator"/>
</dbReference>
<evidence type="ECO:0000256" key="3">
    <source>
        <dbReference type="ARBA" id="ARBA00022801"/>
    </source>
</evidence>
<evidence type="ECO:0000313" key="9">
    <source>
        <dbReference type="EMBL" id="KAB7848419.1"/>
    </source>
</evidence>
<dbReference type="GO" id="GO:0006508">
    <property type="term" value="P:proteolysis"/>
    <property type="evidence" value="ECO:0007669"/>
    <property type="project" value="UniProtKB-KW"/>
</dbReference>
<sequence length="309" mass="31694">MTTAVLVSLLLPLAMPLLVSRAPRHLSPTATLWALTATTVVMAGGFLLSLGVLTLAGLLRLRFFAVLGELVRPLHTLPDPLVPAASAGAAALLTAAAWTTGRTALRRFREVRAARAAVAGHPAAGDLHVIDSPHPDAYALPGGSGRVVVTTAMIRCLDAAERDVLLAHERAHVSGRHHYFLVAADLAASCHPALRTARTAVRLAAERAADEAAATAVGDRRLTARAIARAALAAHDRAGRSAVLPAATAGPVPQRVTALLSGPREGRRGLAVCAALLLAVCAATSAAASATGLAVLHRDVETAQGETGR</sequence>
<dbReference type="GO" id="GO:0046872">
    <property type="term" value="F:metal ion binding"/>
    <property type="evidence" value="ECO:0007669"/>
    <property type="project" value="UniProtKB-KW"/>
</dbReference>
<feature type="transmembrane region" description="Helical" evidence="7">
    <location>
        <begin position="31"/>
        <end position="59"/>
    </location>
</feature>
<reference evidence="9 10" key="1">
    <citation type="journal article" date="2019" name="Microb. Cell Fact.">
        <title>Exploring novel herbicidin analogues by transcriptional regulator overexpression and MS/MS molecular networking.</title>
        <authorList>
            <person name="Shi Y."/>
            <person name="Gu R."/>
            <person name="Li Y."/>
            <person name="Wang X."/>
            <person name="Ren W."/>
            <person name="Li X."/>
            <person name="Wang L."/>
            <person name="Xie Y."/>
            <person name="Hong B."/>
        </authorList>
    </citation>
    <scope>NUCLEOTIDE SEQUENCE [LARGE SCALE GENOMIC DNA]</scope>
    <source>
        <strain evidence="9 10">US-43</strain>
    </source>
</reference>
<keyword evidence="5 6" id="KW-0482">Metalloprotease</keyword>
<evidence type="ECO:0000256" key="7">
    <source>
        <dbReference type="SAM" id="Phobius"/>
    </source>
</evidence>
<dbReference type="OrthoDB" id="9785340at2"/>